<protein>
    <recommendedName>
        <fullName evidence="5">Serine/threonine protein kinase</fullName>
    </recommendedName>
</protein>
<feature type="region of interest" description="Disordered" evidence="1">
    <location>
        <begin position="121"/>
        <end position="150"/>
    </location>
</feature>
<evidence type="ECO:0000313" key="4">
    <source>
        <dbReference type="Proteomes" id="UP000465302"/>
    </source>
</evidence>
<comment type="caution">
    <text evidence="3">The sequence shown here is derived from an EMBL/GenBank/DDBJ whole genome shotgun (WGS) entry which is preliminary data.</text>
</comment>
<gene>
    <name evidence="3" type="ORF">MAGR_44650</name>
</gene>
<dbReference type="AlphaFoldDB" id="A0A7I9W5P5"/>
<dbReference type="Proteomes" id="UP000465302">
    <property type="component" value="Unassembled WGS sequence"/>
</dbReference>
<accession>A0A7I9W5P5</accession>
<keyword evidence="2" id="KW-0732">Signal</keyword>
<dbReference type="RefSeq" id="WP_234816105.1">
    <property type="nucleotide sequence ID" value="NZ_BLKS01000001.1"/>
</dbReference>
<evidence type="ECO:0000256" key="1">
    <source>
        <dbReference type="SAM" id="MobiDB-lite"/>
    </source>
</evidence>
<proteinExistence type="predicted"/>
<evidence type="ECO:0000256" key="2">
    <source>
        <dbReference type="SAM" id="SignalP"/>
    </source>
</evidence>
<organism evidence="3 4">
    <name type="scientific">Mycolicibacterium agri</name>
    <name type="common">Mycobacterium agri</name>
    <dbReference type="NCBI Taxonomy" id="36811"/>
    <lineage>
        <taxon>Bacteria</taxon>
        <taxon>Bacillati</taxon>
        <taxon>Actinomycetota</taxon>
        <taxon>Actinomycetes</taxon>
        <taxon>Mycobacteriales</taxon>
        <taxon>Mycobacteriaceae</taxon>
        <taxon>Mycolicibacterium</taxon>
    </lineage>
</organism>
<name>A0A7I9W5P5_MYCAG</name>
<feature type="signal peptide" evidence="2">
    <location>
        <begin position="1"/>
        <end position="19"/>
    </location>
</feature>
<evidence type="ECO:0000313" key="3">
    <source>
        <dbReference type="EMBL" id="GFG53024.1"/>
    </source>
</evidence>
<feature type="chain" id="PRO_5038413754" description="Serine/threonine protein kinase" evidence="2">
    <location>
        <begin position="20"/>
        <end position="150"/>
    </location>
</feature>
<reference evidence="3 4" key="1">
    <citation type="journal article" date="2019" name="Emerg. Microbes Infect.">
        <title>Comprehensive subspecies identification of 175 nontuberculous mycobacteria species based on 7547 genomic profiles.</title>
        <authorList>
            <person name="Matsumoto Y."/>
            <person name="Kinjo T."/>
            <person name="Motooka D."/>
            <person name="Nabeya D."/>
            <person name="Jung N."/>
            <person name="Uechi K."/>
            <person name="Horii T."/>
            <person name="Iida T."/>
            <person name="Fujita J."/>
            <person name="Nakamura S."/>
        </authorList>
    </citation>
    <scope>NUCLEOTIDE SEQUENCE [LARGE SCALE GENOMIC DNA]</scope>
    <source>
        <strain evidence="3 4">JCM 6377</strain>
    </source>
</reference>
<dbReference type="EMBL" id="BLKS01000001">
    <property type="protein sequence ID" value="GFG53024.1"/>
    <property type="molecule type" value="Genomic_DNA"/>
</dbReference>
<evidence type="ECO:0008006" key="5">
    <source>
        <dbReference type="Google" id="ProtNLM"/>
    </source>
</evidence>
<sequence>MAMVAAGAAVAAALPSAAAAPASDEGGYVNSTARCPAPKSVVVFGATGNSRVAICKTPDGDFEYRGVRVSDGAKLIVPAEESTDGTFVADNGPVSYMVTAKSLVISEGSKVVREETMVDYHGPQAPAPATPTSTTPLPAPLPAEQGADDG</sequence>